<evidence type="ECO:0000313" key="5">
    <source>
        <dbReference type="Proteomes" id="UP001604336"/>
    </source>
</evidence>
<accession>A0ABD1VYX1</accession>
<gene>
    <name evidence="4" type="ORF">Adt_03585</name>
</gene>
<evidence type="ECO:0000259" key="3">
    <source>
        <dbReference type="PROSITE" id="PS50158"/>
    </source>
</evidence>
<evidence type="ECO:0000313" key="4">
    <source>
        <dbReference type="EMBL" id="KAL2542607.1"/>
    </source>
</evidence>
<dbReference type="InterPro" id="IPR036875">
    <property type="entry name" value="Znf_CCHC_sf"/>
</dbReference>
<evidence type="ECO:0000256" key="2">
    <source>
        <dbReference type="SAM" id="MobiDB-lite"/>
    </source>
</evidence>
<feature type="region of interest" description="Disordered" evidence="2">
    <location>
        <begin position="1"/>
        <end position="38"/>
    </location>
</feature>
<dbReference type="AlphaFoldDB" id="A0ABD1VYX1"/>
<comment type="caution">
    <text evidence="4">The sequence shown here is derived from an EMBL/GenBank/DDBJ whole genome shotgun (WGS) entry which is preliminary data.</text>
</comment>
<name>A0ABD1VYX1_9LAMI</name>
<feature type="domain" description="CCHC-type" evidence="3">
    <location>
        <begin position="84"/>
        <end position="99"/>
    </location>
</feature>
<dbReference type="SUPFAM" id="SSF57756">
    <property type="entry name" value="Retrovirus zinc finger-like domains"/>
    <property type="match status" value="1"/>
</dbReference>
<dbReference type="Gene3D" id="4.10.60.10">
    <property type="entry name" value="Zinc finger, CCHC-type"/>
    <property type="match status" value="1"/>
</dbReference>
<keyword evidence="1" id="KW-0863">Zinc-finger</keyword>
<organism evidence="4 5">
    <name type="scientific">Abeliophyllum distichum</name>
    <dbReference type="NCBI Taxonomy" id="126358"/>
    <lineage>
        <taxon>Eukaryota</taxon>
        <taxon>Viridiplantae</taxon>
        <taxon>Streptophyta</taxon>
        <taxon>Embryophyta</taxon>
        <taxon>Tracheophyta</taxon>
        <taxon>Spermatophyta</taxon>
        <taxon>Magnoliopsida</taxon>
        <taxon>eudicotyledons</taxon>
        <taxon>Gunneridae</taxon>
        <taxon>Pentapetalae</taxon>
        <taxon>asterids</taxon>
        <taxon>lamiids</taxon>
        <taxon>Lamiales</taxon>
        <taxon>Oleaceae</taxon>
        <taxon>Forsythieae</taxon>
        <taxon>Abeliophyllum</taxon>
    </lineage>
</organism>
<reference evidence="5" key="1">
    <citation type="submission" date="2024-07" db="EMBL/GenBank/DDBJ databases">
        <title>Two chromosome-level genome assemblies of Korean endemic species Abeliophyllum distichum and Forsythia ovata (Oleaceae).</title>
        <authorList>
            <person name="Jang H."/>
        </authorList>
    </citation>
    <scope>NUCLEOTIDE SEQUENCE [LARGE SCALE GENOMIC DNA]</scope>
</reference>
<feature type="compositionally biased region" description="Polar residues" evidence="2">
    <location>
        <begin position="19"/>
        <end position="38"/>
    </location>
</feature>
<dbReference type="PROSITE" id="PS50158">
    <property type="entry name" value="ZF_CCHC"/>
    <property type="match status" value="1"/>
</dbReference>
<evidence type="ECO:0000256" key="1">
    <source>
        <dbReference type="PROSITE-ProRule" id="PRU00047"/>
    </source>
</evidence>
<dbReference type="EMBL" id="JBFOLK010000001">
    <property type="protein sequence ID" value="KAL2542607.1"/>
    <property type="molecule type" value="Genomic_DNA"/>
</dbReference>
<sequence>MSSKMSRHRRSKEEMNEPPNKQITLKSTNDEGSSNTNISDEQLDDLVFLVKKWRGFLNNRRFRNNMRFQKKYDKGEEKNKKIVCYDCDKSGHKKIECPNRKKFTKKKALQTTWDDSDEDDIEEDEVQEEITNMCFMAIEDELSTNNNDSFILIYFL</sequence>
<proteinExistence type="predicted"/>
<keyword evidence="1" id="KW-0479">Metal-binding</keyword>
<dbReference type="GO" id="GO:0008270">
    <property type="term" value="F:zinc ion binding"/>
    <property type="evidence" value="ECO:0007669"/>
    <property type="project" value="UniProtKB-KW"/>
</dbReference>
<feature type="compositionally biased region" description="Basic residues" evidence="2">
    <location>
        <begin position="1"/>
        <end position="10"/>
    </location>
</feature>
<keyword evidence="5" id="KW-1185">Reference proteome</keyword>
<protein>
    <submittedName>
        <fullName evidence="4">CCHC-type domain-containing protein</fullName>
    </submittedName>
</protein>
<dbReference type="Proteomes" id="UP001604336">
    <property type="component" value="Unassembled WGS sequence"/>
</dbReference>
<keyword evidence="1" id="KW-0862">Zinc</keyword>
<dbReference type="InterPro" id="IPR001878">
    <property type="entry name" value="Znf_CCHC"/>
</dbReference>